<keyword evidence="2" id="KW-1185">Reference proteome</keyword>
<dbReference type="EMBL" id="JACHJO010000015">
    <property type="protein sequence ID" value="MBB6122097.1"/>
    <property type="molecule type" value="Genomic_DNA"/>
</dbReference>
<evidence type="ECO:0000313" key="2">
    <source>
        <dbReference type="Proteomes" id="UP000536604"/>
    </source>
</evidence>
<dbReference type="RefSeq" id="WP_343065103.1">
    <property type="nucleotide sequence ID" value="NZ_JACHJO010000015.1"/>
</dbReference>
<dbReference type="AlphaFoldDB" id="A0A841ITT6"/>
<name>A0A841ITT6_9ACTN</name>
<organism evidence="1 2">
    <name type="scientific">Nocardiopsis algeriensis</name>
    <dbReference type="NCBI Taxonomy" id="1478215"/>
    <lineage>
        <taxon>Bacteria</taxon>
        <taxon>Bacillati</taxon>
        <taxon>Actinomycetota</taxon>
        <taxon>Actinomycetes</taxon>
        <taxon>Streptosporangiales</taxon>
        <taxon>Nocardiopsidaceae</taxon>
        <taxon>Nocardiopsis</taxon>
    </lineage>
</organism>
<comment type="caution">
    <text evidence="1">The sequence shown here is derived from an EMBL/GenBank/DDBJ whole genome shotgun (WGS) entry which is preliminary data.</text>
</comment>
<dbReference type="Proteomes" id="UP000536604">
    <property type="component" value="Unassembled WGS sequence"/>
</dbReference>
<gene>
    <name evidence="1" type="ORF">FHS13_004086</name>
</gene>
<sequence length="350" mass="37418">MEDNAPRFSVSVMTHPRRAGEARKVLDALGLPGARLAVDPDPGGPPSSLRAAAVAFSHAELHEGTHHLVLQDDVILCADFTASVCDALRRYPGAALAFFVEWGSRTACLARWAAFAGVGAVPVVNPYMPTPALALPRDIAVDMGRHMACAEGRSDDRAALAFLRGRGVRTLAAVPNLVEHRELPSLKGNGDHGVRRATCFASGGARFDGRVLDLPPLLPFLRWNLGKAVLIDTANDVPEAHRPLLEVLLKWGAEEGELRRGCADRLGGGSGPLLELWLTAVAFGALQEMYRPGSVAVLRERREEPLVRGSLDTFAPGALRRFRPLSTLTGTADAVLAAMEYGAELRPSPA</sequence>
<reference evidence="1 2" key="1">
    <citation type="submission" date="2020-08" db="EMBL/GenBank/DDBJ databases">
        <title>Genomic Encyclopedia of Type Strains, Phase III (KMG-III): the genomes of soil and plant-associated and newly described type strains.</title>
        <authorList>
            <person name="Whitman W."/>
        </authorList>
    </citation>
    <scope>NUCLEOTIDE SEQUENCE [LARGE SCALE GENOMIC DNA]</scope>
    <source>
        <strain evidence="1 2">CECT 8712</strain>
    </source>
</reference>
<accession>A0A841ITT6</accession>
<proteinExistence type="predicted"/>
<evidence type="ECO:0000313" key="1">
    <source>
        <dbReference type="EMBL" id="MBB6122097.1"/>
    </source>
</evidence>
<protein>
    <submittedName>
        <fullName evidence="1">Uncharacterized protein</fullName>
    </submittedName>
</protein>